<dbReference type="PROSITE" id="PS51295">
    <property type="entry name" value="CRM"/>
    <property type="match status" value="1"/>
</dbReference>
<dbReference type="GO" id="GO:0003723">
    <property type="term" value="F:RNA binding"/>
    <property type="evidence" value="ECO:0007669"/>
    <property type="project" value="UniProtKB-UniRule"/>
</dbReference>
<dbReference type="SUPFAM" id="SSF75471">
    <property type="entry name" value="YhbY-like"/>
    <property type="match status" value="1"/>
</dbReference>
<dbReference type="InterPro" id="IPR051925">
    <property type="entry name" value="RNA-binding_domain"/>
</dbReference>
<dbReference type="InterPro" id="IPR017924">
    <property type="entry name" value="RNA-binding_YhbY"/>
</dbReference>
<dbReference type="Proteomes" id="UP001144372">
    <property type="component" value="Unassembled WGS sequence"/>
</dbReference>
<dbReference type="NCBIfam" id="TIGR00253">
    <property type="entry name" value="RNA_bind_YhbY"/>
    <property type="match status" value="1"/>
</dbReference>
<keyword evidence="1 2" id="KW-0694">RNA-binding</keyword>
<protein>
    <recommendedName>
        <fullName evidence="3">CRM domain-containing protein</fullName>
    </recommendedName>
</protein>
<dbReference type="PANTHER" id="PTHR40065:SF3">
    <property type="entry name" value="RNA-BINDING PROTEIN YHBY"/>
    <property type="match status" value="1"/>
</dbReference>
<evidence type="ECO:0000256" key="1">
    <source>
        <dbReference type="ARBA" id="ARBA00022884"/>
    </source>
</evidence>
<dbReference type="SMART" id="SM01103">
    <property type="entry name" value="CRS1_YhbY"/>
    <property type="match status" value="1"/>
</dbReference>
<feature type="domain" description="CRM" evidence="3">
    <location>
        <begin position="2"/>
        <end position="97"/>
    </location>
</feature>
<reference evidence="4" key="1">
    <citation type="submission" date="2022-12" db="EMBL/GenBank/DDBJ databases">
        <title>Reference genome sequencing for broad-spectrum identification of bacterial and archaeal isolates by mass spectrometry.</title>
        <authorList>
            <person name="Sekiguchi Y."/>
            <person name="Tourlousse D.M."/>
        </authorList>
    </citation>
    <scope>NUCLEOTIDE SEQUENCE</scope>
    <source>
        <strain evidence="4">ASRB1</strain>
    </source>
</reference>
<dbReference type="Gene3D" id="3.30.110.60">
    <property type="entry name" value="YhbY-like"/>
    <property type="match status" value="1"/>
</dbReference>
<dbReference type="AlphaFoldDB" id="A0A9W6FSU3"/>
<dbReference type="InterPro" id="IPR035920">
    <property type="entry name" value="YhbY-like_sf"/>
</dbReference>
<evidence type="ECO:0000313" key="4">
    <source>
        <dbReference type="EMBL" id="GLI34443.1"/>
    </source>
</evidence>
<name>A0A9W6FSU3_9BACT</name>
<keyword evidence="5" id="KW-1185">Reference proteome</keyword>
<dbReference type="InterPro" id="IPR001890">
    <property type="entry name" value="RNA-binding_CRM"/>
</dbReference>
<dbReference type="Pfam" id="PF01985">
    <property type="entry name" value="CRS1_YhbY"/>
    <property type="match status" value="1"/>
</dbReference>
<proteinExistence type="predicted"/>
<organism evidence="4 5">
    <name type="scientific">Desulforhabdus amnigena</name>
    <dbReference type="NCBI Taxonomy" id="40218"/>
    <lineage>
        <taxon>Bacteria</taxon>
        <taxon>Pseudomonadati</taxon>
        <taxon>Thermodesulfobacteriota</taxon>
        <taxon>Syntrophobacteria</taxon>
        <taxon>Syntrophobacterales</taxon>
        <taxon>Syntrophobacteraceae</taxon>
        <taxon>Desulforhabdus</taxon>
    </lineage>
</organism>
<accession>A0A9W6FSU3</accession>
<evidence type="ECO:0000259" key="3">
    <source>
        <dbReference type="PROSITE" id="PS51295"/>
    </source>
</evidence>
<sequence>MENLSSFQRQYLKGLAHHLKPVVQIGKNGLTDQLFDAVDIALNAHELIKIKFLDFQEQKKELSQEIAERLNCERVALVGNIAILYRQHPDLAKRKISLPA</sequence>
<dbReference type="PANTHER" id="PTHR40065">
    <property type="entry name" value="RNA-BINDING PROTEIN YHBY"/>
    <property type="match status" value="1"/>
</dbReference>
<evidence type="ECO:0000256" key="2">
    <source>
        <dbReference type="PROSITE-ProRule" id="PRU00626"/>
    </source>
</evidence>
<comment type="caution">
    <text evidence="4">The sequence shown here is derived from an EMBL/GenBank/DDBJ whole genome shotgun (WGS) entry which is preliminary data.</text>
</comment>
<gene>
    <name evidence="4" type="ORF">DAMNIGENAA_18760</name>
</gene>
<dbReference type="EMBL" id="BSDR01000001">
    <property type="protein sequence ID" value="GLI34443.1"/>
    <property type="molecule type" value="Genomic_DNA"/>
</dbReference>
<evidence type="ECO:0000313" key="5">
    <source>
        <dbReference type="Proteomes" id="UP001144372"/>
    </source>
</evidence>